<dbReference type="Proteomes" id="UP000446657">
    <property type="component" value="Unassembled WGS sequence"/>
</dbReference>
<dbReference type="Proteomes" id="UP000049979">
    <property type="component" value="Unassembled WGS sequence"/>
</dbReference>
<name>A0A0M6WZ64_9FIRM</name>
<dbReference type="Pfam" id="PF16163">
    <property type="entry name" value="DUF4869"/>
    <property type="match status" value="1"/>
</dbReference>
<dbReference type="EMBL" id="WNAL01000013">
    <property type="protein sequence ID" value="MTR81579.1"/>
    <property type="molecule type" value="Genomic_DNA"/>
</dbReference>
<dbReference type="RefSeq" id="WP_055068790.1">
    <property type="nucleotide sequence ID" value="NZ_CP173697.1"/>
</dbReference>
<protein>
    <submittedName>
        <fullName evidence="2">DUF4869 domain-containing protein</fullName>
    </submittedName>
</protein>
<reference evidence="2 4" key="3">
    <citation type="journal article" date="2019" name="Nat. Med.">
        <title>A library of human gut bacterial isolates paired with longitudinal multiomics data enables mechanistic microbiome research.</title>
        <authorList>
            <person name="Poyet M."/>
            <person name="Groussin M."/>
            <person name="Gibbons S.M."/>
            <person name="Avila-Pacheco J."/>
            <person name="Jiang X."/>
            <person name="Kearney S.M."/>
            <person name="Perrotta A.R."/>
            <person name="Berdy B."/>
            <person name="Zhao S."/>
            <person name="Lieberman T.D."/>
            <person name="Swanson P.K."/>
            <person name="Smith M."/>
            <person name="Roesemann S."/>
            <person name="Alexander J.E."/>
            <person name="Rich S.A."/>
            <person name="Livny J."/>
            <person name="Vlamakis H."/>
            <person name="Clish C."/>
            <person name="Bullock K."/>
            <person name="Deik A."/>
            <person name="Scott J."/>
            <person name="Pierce K.A."/>
            <person name="Xavier R.J."/>
            <person name="Alm E.J."/>
        </authorList>
    </citation>
    <scope>NUCLEOTIDE SEQUENCE [LARGE SCALE GENOMIC DNA]</scope>
    <source>
        <strain evidence="2 4">BIOML-A1</strain>
    </source>
</reference>
<proteinExistence type="predicted"/>
<evidence type="ECO:0000313" key="2">
    <source>
        <dbReference type="EMBL" id="MTR81579.1"/>
    </source>
</evidence>
<dbReference type="AlphaFoldDB" id="A0A0M6WZ64"/>
<gene>
    <name evidence="2" type="ORF">GMD30_07625</name>
    <name evidence="1" type="ORF">M72_16571</name>
</gene>
<organism evidence="1 3">
    <name type="scientific">Roseburia faecis</name>
    <dbReference type="NCBI Taxonomy" id="301302"/>
    <lineage>
        <taxon>Bacteria</taxon>
        <taxon>Bacillati</taxon>
        <taxon>Bacillota</taxon>
        <taxon>Clostridia</taxon>
        <taxon>Lachnospirales</taxon>
        <taxon>Lachnospiraceae</taxon>
        <taxon>Roseburia</taxon>
    </lineage>
</organism>
<evidence type="ECO:0000313" key="1">
    <source>
        <dbReference type="EMBL" id="CRL42768.1"/>
    </source>
</evidence>
<accession>A0A0M6WZ64</accession>
<dbReference type="InterPro" id="IPR032360">
    <property type="entry name" value="DUF4869"/>
</dbReference>
<reference evidence="1" key="1">
    <citation type="submission" date="2015-05" db="EMBL/GenBank/DDBJ databases">
        <authorList>
            <person name="Wang D.B."/>
            <person name="Wang M."/>
        </authorList>
    </citation>
    <scope>NUCLEOTIDE SEQUENCE [LARGE SCALE GENOMIC DNA]</scope>
    <source>
        <strain evidence="1">M72</strain>
    </source>
</reference>
<keyword evidence="3" id="KW-1185">Reference proteome</keyword>
<dbReference type="OrthoDB" id="3183892at2"/>
<dbReference type="EMBL" id="CVRR01000082">
    <property type="protein sequence ID" value="CRL42768.1"/>
    <property type="molecule type" value="Genomic_DNA"/>
</dbReference>
<evidence type="ECO:0000313" key="4">
    <source>
        <dbReference type="Proteomes" id="UP000446657"/>
    </source>
</evidence>
<dbReference type="STRING" id="301302.ERS852420_02676"/>
<reference evidence="3" key="2">
    <citation type="submission" date="2015-05" db="EMBL/GenBank/DDBJ databases">
        <authorList>
            <consortium name="Pathogen Informatics"/>
        </authorList>
    </citation>
    <scope>NUCLEOTIDE SEQUENCE [LARGE SCALE GENOMIC DNA]</scope>
    <source>
        <strain evidence="3">M72</strain>
    </source>
</reference>
<evidence type="ECO:0000313" key="3">
    <source>
        <dbReference type="Proteomes" id="UP000049979"/>
    </source>
</evidence>
<sequence length="145" mass="16459">MLTIVYGEVDGAINDPDTYFNHTYSQKWFEDPFVKEMIRAVDKSEVLSSHAIESPVLGIIPTSKLSGGVKALILVYKKPELLIDCTACGENCAEWLLKIAENQNTLINLNYFMDFPEPFELKIQNTGAVCHDSKELYRNSIHFVR</sequence>